<name>A0ABW4B5Q3_9GAMM</name>
<keyword evidence="3" id="KW-1185">Reference proteome</keyword>
<evidence type="ECO:0000313" key="2">
    <source>
        <dbReference type="EMBL" id="MFD1384813.1"/>
    </source>
</evidence>
<keyword evidence="1" id="KW-1133">Transmembrane helix</keyword>
<evidence type="ECO:0000313" key="3">
    <source>
        <dbReference type="Proteomes" id="UP001597059"/>
    </source>
</evidence>
<comment type="caution">
    <text evidence="2">The sequence shown here is derived from an EMBL/GenBank/DDBJ whole genome shotgun (WGS) entry which is preliminary data.</text>
</comment>
<reference evidence="3" key="1">
    <citation type="journal article" date="2019" name="Int. J. Syst. Evol. Microbiol.">
        <title>The Global Catalogue of Microorganisms (GCM) 10K type strain sequencing project: providing services to taxonomists for standard genome sequencing and annotation.</title>
        <authorList>
            <consortium name="The Broad Institute Genomics Platform"/>
            <consortium name="The Broad Institute Genome Sequencing Center for Infectious Disease"/>
            <person name="Wu L."/>
            <person name="Ma J."/>
        </authorList>
    </citation>
    <scope>NUCLEOTIDE SEQUENCE [LARGE SCALE GENOMIC DNA]</scope>
    <source>
        <strain evidence="3">JCM 30774</strain>
    </source>
</reference>
<dbReference type="EMBL" id="JBHTMN010000018">
    <property type="protein sequence ID" value="MFD1384813.1"/>
    <property type="molecule type" value="Genomic_DNA"/>
</dbReference>
<dbReference type="RefSeq" id="WP_377369390.1">
    <property type="nucleotide sequence ID" value="NZ_JBHTMN010000018.1"/>
</dbReference>
<dbReference type="Pfam" id="PF11743">
    <property type="entry name" value="DUF3301"/>
    <property type="match status" value="1"/>
</dbReference>
<organism evidence="2 3">
    <name type="scientific">Rhodanobacter aciditrophus</name>
    <dbReference type="NCBI Taxonomy" id="1623218"/>
    <lineage>
        <taxon>Bacteria</taxon>
        <taxon>Pseudomonadati</taxon>
        <taxon>Pseudomonadota</taxon>
        <taxon>Gammaproteobacteria</taxon>
        <taxon>Lysobacterales</taxon>
        <taxon>Rhodanobacteraceae</taxon>
        <taxon>Rhodanobacter</taxon>
    </lineage>
</organism>
<sequence length="104" mass="12336">MNITLLDLIVIFSLMLIGIMVWQNLSTRESALKLVKLHCKTLDLQMLDDSIYGVYWRPTYRDGQLRILRRYKFTFSTAGDTRYKGEIEMLGRRQTKLQLDPHRI</sequence>
<gene>
    <name evidence="2" type="ORF">ACFQ45_15705</name>
</gene>
<feature type="transmembrane region" description="Helical" evidence="1">
    <location>
        <begin position="6"/>
        <end position="25"/>
    </location>
</feature>
<protein>
    <submittedName>
        <fullName evidence="2">DUF3301 domain-containing protein</fullName>
    </submittedName>
</protein>
<proteinExistence type="predicted"/>
<evidence type="ECO:0000256" key="1">
    <source>
        <dbReference type="SAM" id="Phobius"/>
    </source>
</evidence>
<keyword evidence="1" id="KW-0472">Membrane</keyword>
<accession>A0ABW4B5Q3</accession>
<dbReference type="Proteomes" id="UP001597059">
    <property type="component" value="Unassembled WGS sequence"/>
</dbReference>
<dbReference type="InterPro" id="IPR021732">
    <property type="entry name" value="DUF3301"/>
</dbReference>
<keyword evidence="1" id="KW-0812">Transmembrane</keyword>